<accession>A0A3D8HIQ7</accession>
<dbReference type="GO" id="GO:0016887">
    <property type="term" value="F:ATP hydrolysis activity"/>
    <property type="evidence" value="ECO:0007669"/>
    <property type="project" value="InterPro"/>
</dbReference>
<feature type="domain" description="ATPase AAA-type core" evidence="1">
    <location>
        <begin position="286"/>
        <end position="353"/>
    </location>
</feature>
<dbReference type="PANTHER" id="PTHR43581">
    <property type="entry name" value="ATP/GTP PHOSPHATASE"/>
    <property type="match status" value="1"/>
</dbReference>
<dbReference type="Pfam" id="PF13304">
    <property type="entry name" value="AAA_21"/>
    <property type="match status" value="1"/>
</dbReference>
<dbReference type="RefSeq" id="WP_115498078.1">
    <property type="nucleotide sequence ID" value="NZ_JACRTI010000003.1"/>
</dbReference>
<evidence type="ECO:0000313" key="3">
    <source>
        <dbReference type="EMBL" id="MBC8600570.1"/>
    </source>
</evidence>
<keyword evidence="4" id="KW-0547">Nucleotide-binding</keyword>
<dbReference type="PANTHER" id="PTHR43581:SF2">
    <property type="entry name" value="EXCINUCLEASE ATPASE SUBUNIT"/>
    <property type="match status" value="1"/>
</dbReference>
<reference evidence="3 6" key="2">
    <citation type="submission" date="2020-08" db="EMBL/GenBank/DDBJ databases">
        <title>Genome public.</title>
        <authorList>
            <person name="Liu C."/>
            <person name="Sun Q."/>
        </authorList>
    </citation>
    <scope>NUCLEOTIDE SEQUENCE [LARGE SCALE GENOMIC DNA]</scope>
    <source>
        <strain evidence="3 6">426_9</strain>
    </source>
</reference>
<dbReference type="GO" id="GO:0005524">
    <property type="term" value="F:ATP binding"/>
    <property type="evidence" value="ECO:0007669"/>
    <property type="project" value="UniProtKB-KW"/>
</dbReference>
<evidence type="ECO:0000313" key="4">
    <source>
        <dbReference type="EMBL" id="RDU50859.1"/>
    </source>
</evidence>
<evidence type="ECO:0000313" key="5">
    <source>
        <dbReference type="Proteomes" id="UP000256321"/>
    </source>
</evidence>
<dbReference type="EMBL" id="JACRTI010000003">
    <property type="protein sequence ID" value="MBC8600570.1"/>
    <property type="molecule type" value="Genomic_DNA"/>
</dbReference>
<evidence type="ECO:0000313" key="6">
    <source>
        <dbReference type="Proteomes" id="UP000629596"/>
    </source>
</evidence>
<dbReference type="Proteomes" id="UP000256321">
    <property type="component" value="Unassembled WGS sequence"/>
</dbReference>
<gene>
    <name evidence="4" type="ORF">DWU89_02465</name>
    <name evidence="3" type="ORF">H8784_02420</name>
</gene>
<keyword evidence="4" id="KW-0067">ATP-binding</keyword>
<keyword evidence="6" id="KW-1185">Reference proteome</keyword>
<dbReference type="InterPro" id="IPR051396">
    <property type="entry name" value="Bact_Antivir_Def_Nuclease"/>
</dbReference>
<name>A0A3D8HIQ7_9BACT</name>
<dbReference type="Proteomes" id="UP000629596">
    <property type="component" value="Unassembled WGS sequence"/>
</dbReference>
<feature type="domain" description="DUF4435" evidence="2">
    <location>
        <begin position="400"/>
        <end position="596"/>
    </location>
</feature>
<reference evidence="4 5" key="1">
    <citation type="submission" date="2018-07" db="EMBL/GenBank/DDBJ databases">
        <title>Parabacteroides acidifaciens nov. sp., isolated from human feces.</title>
        <authorList>
            <person name="Wang Y.J."/>
        </authorList>
    </citation>
    <scope>NUCLEOTIDE SEQUENCE [LARGE SCALE GENOMIC DNA]</scope>
    <source>
        <strain evidence="4 5">426-9</strain>
    </source>
</reference>
<evidence type="ECO:0000259" key="2">
    <source>
        <dbReference type="Pfam" id="PF14491"/>
    </source>
</evidence>
<sequence>MTKDELSKYINTAISNVDFISNICAELKINDKNVEFFQNVLIAKNYLSIVFTDLANNIIPVLFYDKIFHNIEELKLDVLLSNQMFRQKDKTTIDISRLKNLLAQCDLKKSYSFFSTYKFYSSLHFFQDNIVIVGANGCGKSTLSSMLKDTIDERDGVVIPAQKLLIVPTFDNTPNFNSSSKEYEEFEKNYTDSKTTYNASQSNDIPYNDTQRYGREYKVVLKKLLADRGYIRNIFCNKIQRGESPSSNDLYSKLDKAIDIWNSLIEHRTMFCDDNNQIQLKTKDTDEIYPAYKMSDGEKIILYLIGRVLLAHANALIIIDEPEIYLHKAIVNKLWDKLEAERNDCLFVYLTHDLDFASTREAYKYWISSFRHPMFWTFDPIPKNGIPENLLMKLLGSRKKILFCEGKKGSWDKQIYEILFPEYTITPLETCSDVINYTRAFNKIPNKDSEAFGIIDRDFRVEEQIEKLKIENIYSYFVAEIENLFLSEQFIIEYEKFKNEENKVEKIKEKIFSLLEKHKKLQISNYVSSYINYCFKESHIKKGNTKEDVISNYNIFNEKIKIEEWFSDREALIDKVIREKDYKKAILLYNNKGLHSAVEDVHGLKPNTYREKALSFLRNSEVAKQILKAYFPDIV</sequence>
<dbReference type="SUPFAM" id="SSF52540">
    <property type="entry name" value="P-loop containing nucleoside triphosphate hydrolases"/>
    <property type="match status" value="1"/>
</dbReference>
<dbReference type="Gene3D" id="3.40.50.300">
    <property type="entry name" value="P-loop containing nucleotide triphosphate hydrolases"/>
    <property type="match status" value="1"/>
</dbReference>
<protein>
    <submittedName>
        <fullName evidence="3">AAA family ATPase</fullName>
    </submittedName>
    <submittedName>
        <fullName evidence="4">ATP-binding cassette domain-containing protein</fullName>
    </submittedName>
</protein>
<organism evidence="4 5">
    <name type="scientific">Parabacteroides acidifaciens</name>
    <dbReference type="NCBI Taxonomy" id="2290935"/>
    <lineage>
        <taxon>Bacteria</taxon>
        <taxon>Pseudomonadati</taxon>
        <taxon>Bacteroidota</taxon>
        <taxon>Bacteroidia</taxon>
        <taxon>Bacteroidales</taxon>
        <taxon>Tannerellaceae</taxon>
        <taxon>Parabacteroides</taxon>
    </lineage>
</organism>
<dbReference type="Pfam" id="PF14491">
    <property type="entry name" value="DUF4435"/>
    <property type="match status" value="1"/>
</dbReference>
<dbReference type="InterPro" id="IPR027417">
    <property type="entry name" value="P-loop_NTPase"/>
</dbReference>
<evidence type="ECO:0000259" key="1">
    <source>
        <dbReference type="Pfam" id="PF13304"/>
    </source>
</evidence>
<comment type="caution">
    <text evidence="4">The sequence shown here is derived from an EMBL/GenBank/DDBJ whole genome shotgun (WGS) entry which is preliminary data.</text>
</comment>
<dbReference type="AlphaFoldDB" id="A0A3D8HIQ7"/>
<dbReference type="InterPro" id="IPR029492">
    <property type="entry name" value="DUF4435"/>
</dbReference>
<proteinExistence type="predicted"/>
<dbReference type="InterPro" id="IPR003959">
    <property type="entry name" value="ATPase_AAA_core"/>
</dbReference>
<dbReference type="EMBL" id="QREV01000003">
    <property type="protein sequence ID" value="RDU50859.1"/>
    <property type="molecule type" value="Genomic_DNA"/>
</dbReference>